<feature type="transmembrane region" description="Helical" evidence="7">
    <location>
        <begin position="149"/>
        <end position="170"/>
    </location>
</feature>
<keyword evidence="3" id="KW-0997">Cell inner membrane</keyword>
<proteinExistence type="predicted"/>
<organism evidence="8 9">
    <name type="scientific">Proteobacteria bacterium 228</name>
    <dbReference type="NCBI Taxonomy" id="2083153"/>
    <lineage>
        <taxon>Bacteria</taxon>
        <taxon>Pseudomonadati</taxon>
        <taxon>Pseudomonadota</taxon>
    </lineage>
</organism>
<dbReference type="InterPro" id="IPR051800">
    <property type="entry name" value="PqiA-PqiB_transport"/>
</dbReference>
<dbReference type="OrthoDB" id="5293308at2"/>
<keyword evidence="6 7" id="KW-0472">Membrane</keyword>
<accession>A0A2S5KMS9</accession>
<dbReference type="EMBL" id="PRLP01000057">
    <property type="protein sequence ID" value="PPC76157.1"/>
    <property type="molecule type" value="Genomic_DNA"/>
</dbReference>
<gene>
    <name evidence="8" type="ORF">C4K68_16960</name>
</gene>
<keyword evidence="2" id="KW-1003">Cell membrane</keyword>
<evidence type="ECO:0000256" key="2">
    <source>
        <dbReference type="ARBA" id="ARBA00022475"/>
    </source>
</evidence>
<dbReference type="Proteomes" id="UP000238196">
    <property type="component" value="Unassembled WGS sequence"/>
</dbReference>
<comment type="subcellular location">
    <subcellularLocation>
        <location evidence="1">Cell inner membrane</location>
    </subcellularLocation>
</comment>
<dbReference type="InterPro" id="IPR007498">
    <property type="entry name" value="PqiA-like"/>
</dbReference>
<feature type="transmembrane region" description="Helical" evidence="7">
    <location>
        <begin position="52"/>
        <end position="76"/>
    </location>
</feature>
<sequence>MDIRSARSLGMASCSLCHKLCRFVDDDEMAQYCPRCGRRLHSRYPNSVVRTWALLITAAICFLPANLYPIMVVSQLGNDTPSTIFGGVVTLVHHGAYGIAAVVFIASLAVPFLKLIGLVILLIKIQRGWHLNANQCTSMYRMIEFIGRWSMLDIFVIALLAALVNLGAVARIEAGPAATAFGLTVVLTMLAAMTFDPRLIWDKEVGDE</sequence>
<keyword evidence="5 7" id="KW-1133">Transmembrane helix</keyword>
<evidence type="ECO:0000256" key="7">
    <source>
        <dbReference type="SAM" id="Phobius"/>
    </source>
</evidence>
<evidence type="ECO:0000256" key="3">
    <source>
        <dbReference type="ARBA" id="ARBA00022519"/>
    </source>
</evidence>
<feature type="transmembrane region" description="Helical" evidence="7">
    <location>
        <begin position="96"/>
        <end position="123"/>
    </location>
</feature>
<evidence type="ECO:0000256" key="6">
    <source>
        <dbReference type="ARBA" id="ARBA00023136"/>
    </source>
</evidence>
<evidence type="ECO:0000256" key="4">
    <source>
        <dbReference type="ARBA" id="ARBA00022692"/>
    </source>
</evidence>
<feature type="transmembrane region" description="Helical" evidence="7">
    <location>
        <begin position="176"/>
        <end position="195"/>
    </location>
</feature>
<dbReference type="Pfam" id="PF04403">
    <property type="entry name" value="PqiA"/>
    <property type="match status" value="1"/>
</dbReference>
<evidence type="ECO:0000313" key="8">
    <source>
        <dbReference type="EMBL" id="PPC76157.1"/>
    </source>
</evidence>
<evidence type="ECO:0000313" key="9">
    <source>
        <dbReference type="Proteomes" id="UP000238196"/>
    </source>
</evidence>
<comment type="caution">
    <text evidence="8">The sequence shown here is derived from an EMBL/GenBank/DDBJ whole genome shotgun (WGS) entry which is preliminary data.</text>
</comment>
<dbReference type="GO" id="GO:0005886">
    <property type="term" value="C:plasma membrane"/>
    <property type="evidence" value="ECO:0007669"/>
    <property type="project" value="UniProtKB-SubCell"/>
</dbReference>
<dbReference type="PANTHER" id="PTHR30462">
    <property type="entry name" value="INTERMEMBRANE TRANSPORT PROTEIN PQIB-RELATED"/>
    <property type="match status" value="1"/>
</dbReference>
<evidence type="ECO:0000256" key="1">
    <source>
        <dbReference type="ARBA" id="ARBA00004533"/>
    </source>
</evidence>
<protein>
    <submittedName>
        <fullName evidence="8">Paraquat-inducible membrane protein A</fullName>
    </submittedName>
</protein>
<reference evidence="8 9" key="1">
    <citation type="submission" date="2018-02" db="EMBL/GenBank/DDBJ databases">
        <title>novel marine gammaproteobacteria from coastal saline agro ecosystem.</title>
        <authorList>
            <person name="Krishnan R."/>
            <person name="Ramesh Kumar N."/>
        </authorList>
    </citation>
    <scope>NUCLEOTIDE SEQUENCE [LARGE SCALE GENOMIC DNA]</scope>
    <source>
        <strain evidence="8 9">228</strain>
    </source>
</reference>
<dbReference type="AlphaFoldDB" id="A0A2S5KMS9"/>
<dbReference type="PANTHER" id="PTHR30462:SF3">
    <property type="entry name" value="INTERMEMBRANE TRANSPORT PROTEIN PQIA"/>
    <property type="match status" value="1"/>
</dbReference>
<evidence type="ECO:0000256" key="5">
    <source>
        <dbReference type="ARBA" id="ARBA00022989"/>
    </source>
</evidence>
<name>A0A2S5KMS9_9PROT</name>
<keyword evidence="4 7" id="KW-0812">Transmembrane</keyword>